<dbReference type="InterPro" id="IPR003081">
    <property type="entry name" value="GST_mu"/>
</dbReference>
<keyword evidence="9" id="KW-1185">Reference proteome</keyword>
<dbReference type="SFLD" id="SFLDS00019">
    <property type="entry name" value="Glutathione_Transferase_(cytos"/>
    <property type="match status" value="1"/>
</dbReference>
<dbReference type="InterPro" id="IPR036282">
    <property type="entry name" value="Glutathione-S-Trfase_C_sf"/>
</dbReference>
<comment type="catalytic activity">
    <reaction evidence="5">
        <text>RX + glutathione = an S-substituted glutathione + a halide anion + H(+)</text>
        <dbReference type="Rhea" id="RHEA:16437"/>
        <dbReference type="ChEBI" id="CHEBI:15378"/>
        <dbReference type="ChEBI" id="CHEBI:16042"/>
        <dbReference type="ChEBI" id="CHEBI:17792"/>
        <dbReference type="ChEBI" id="CHEBI:57925"/>
        <dbReference type="ChEBI" id="CHEBI:90779"/>
        <dbReference type="EC" id="2.5.1.18"/>
    </reaction>
</comment>
<dbReference type="SFLD" id="SFLDG01205">
    <property type="entry name" value="AMPS.1"/>
    <property type="match status" value="1"/>
</dbReference>
<evidence type="ECO:0000256" key="3">
    <source>
        <dbReference type="ARBA" id="ARBA00012452"/>
    </source>
</evidence>
<evidence type="ECO:0000256" key="5">
    <source>
        <dbReference type="ARBA" id="ARBA00047960"/>
    </source>
</evidence>
<sequence length="231" mass="27170">MAEVNKVVRVLGYWKTRGIAQQIRLLLEYTNTPYEEILYKQGDPPEYDKSDWFNVKYNLGLDFPNLPYYIDGDYKLTESNAITRYIADKNDLVGKSIEERGFVSMIENVLYDWHVAYWAVSYDQKYTQLLEKYLISIESKFIEPIVKILNKNIWLAGDELTYVDFIFYEIIDTHFLLLPVLREKYPLFVGYANRFGELPAIKAYMTSSRFLKYPINSRYAGWGGIDHPIDG</sequence>
<dbReference type="InterPro" id="IPR050213">
    <property type="entry name" value="GST_superfamily"/>
</dbReference>
<comment type="function">
    <text evidence="1">Conjugation of reduced glutathione to a wide number of exogenous and endogenous hydrophobic electrophiles.</text>
</comment>
<dbReference type="CDD" id="cd03075">
    <property type="entry name" value="GST_N_Mu"/>
    <property type="match status" value="1"/>
</dbReference>
<proteinExistence type="inferred from homology"/>
<dbReference type="PANTHER" id="PTHR11571:SF222">
    <property type="entry name" value="GLUTATHIONE TRANSFERASE"/>
    <property type="match status" value="1"/>
</dbReference>
<dbReference type="PANTHER" id="PTHR11571">
    <property type="entry name" value="GLUTATHIONE S-TRANSFERASE"/>
    <property type="match status" value="1"/>
</dbReference>
<name>A0AAV7JXP1_9METZ</name>
<dbReference type="EMBL" id="JAKMXF010000297">
    <property type="protein sequence ID" value="KAI6652811.1"/>
    <property type="molecule type" value="Genomic_DNA"/>
</dbReference>
<dbReference type="PRINTS" id="PR01267">
    <property type="entry name" value="GSTRNSFRASEM"/>
</dbReference>
<gene>
    <name evidence="8" type="ORF">LOD99_4197</name>
</gene>
<dbReference type="InterPro" id="IPR040079">
    <property type="entry name" value="Glutathione_S-Trfase"/>
</dbReference>
<evidence type="ECO:0000259" key="7">
    <source>
        <dbReference type="PROSITE" id="PS50405"/>
    </source>
</evidence>
<comment type="similarity">
    <text evidence="2">Belongs to the GST superfamily. Mu family.</text>
</comment>
<dbReference type="SUPFAM" id="SSF47616">
    <property type="entry name" value="GST C-terminal domain-like"/>
    <property type="match status" value="1"/>
</dbReference>
<dbReference type="Pfam" id="PF14497">
    <property type="entry name" value="GST_C_3"/>
    <property type="match status" value="1"/>
</dbReference>
<dbReference type="AlphaFoldDB" id="A0AAV7JXP1"/>
<dbReference type="InterPro" id="IPR010987">
    <property type="entry name" value="Glutathione-S-Trfase_C-like"/>
</dbReference>
<reference evidence="8 9" key="1">
    <citation type="journal article" date="2023" name="BMC Biol.">
        <title>The compact genome of the sponge Oopsacas minuta (Hexactinellida) is lacking key metazoan core genes.</title>
        <authorList>
            <person name="Santini S."/>
            <person name="Schenkelaars Q."/>
            <person name="Jourda C."/>
            <person name="Duchesne M."/>
            <person name="Belahbib H."/>
            <person name="Rocher C."/>
            <person name="Selva M."/>
            <person name="Riesgo A."/>
            <person name="Vervoort M."/>
            <person name="Leys S.P."/>
            <person name="Kodjabachian L."/>
            <person name="Le Bivic A."/>
            <person name="Borchiellini C."/>
            <person name="Claverie J.M."/>
            <person name="Renard E."/>
        </authorList>
    </citation>
    <scope>NUCLEOTIDE SEQUENCE [LARGE SCALE GENOMIC DNA]</scope>
    <source>
        <strain evidence="8">SPO-2</strain>
    </source>
</reference>
<evidence type="ECO:0000313" key="8">
    <source>
        <dbReference type="EMBL" id="KAI6652811.1"/>
    </source>
</evidence>
<dbReference type="GO" id="GO:0004364">
    <property type="term" value="F:glutathione transferase activity"/>
    <property type="evidence" value="ECO:0007669"/>
    <property type="project" value="UniProtKB-EC"/>
</dbReference>
<evidence type="ECO:0000256" key="4">
    <source>
        <dbReference type="ARBA" id="ARBA00022679"/>
    </source>
</evidence>
<dbReference type="GO" id="GO:0006749">
    <property type="term" value="P:glutathione metabolic process"/>
    <property type="evidence" value="ECO:0007669"/>
    <property type="project" value="TreeGrafter"/>
</dbReference>
<evidence type="ECO:0000313" key="9">
    <source>
        <dbReference type="Proteomes" id="UP001165289"/>
    </source>
</evidence>
<comment type="caution">
    <text evidence="8">The sequence shown here is derived from an EMBL/GenBank/DDBJ whole genome shotgun (WGS) entry which is preliminary data.</text>
</comment>
<feature type="domain" description="GST C-terminal" evidence="7">
    <location>
        <begin position="96"/>
        <end position="215"/>
    </location>
</feature>
<evidence type="ECO:0000256" key="2">
    <source>
        <dbReference type="ARBA" id="ARBA00005861"/>
    </source>
</evidence>
<keyword evidence="4" id="KW-0808">Transferase</keyword>
<evidence type="ECO:0000259" key="6">
    <source>
        <dbReference type="PROSITE" id="PS50404"/>
    </source>
</evidence>
<dbReference type="PROSITE" id="PS50405">
    <property type="entry name" value="GST_CTER"/>
    <property type="match status" value="1"/>
</dbReference>
<dbReference type="InterPro" id="IPR004046">
    <property type="entry name" value="GST_C"/>
</dbReference>
<dbReference type="Pfam" id="PF02798">
    <property type="entry name" value="GST_N"/>
    <property type="match status" value="1"/>
</dbReference>
<dbReference type="PROSITE" id="PS50404">
    <property type="entry name" value="GST_NTER"/>
    <property type="match status" value="1"/>
</dbReference>
<feature type="domain" description="GST N-terminal" evidence="6">
    <location>
        <begin position="7"/>
        <end position="94"/>
    </location>
</feature>
<dbReference type="Proteomes" id="UP001165289">
    <property type="component" value="Unassembled WGS sequence"/>
</dbReference>
<organism evidence="8 9">
    <name type="scientific">Oopsacas minuta</name>
    <dbReference type="NCBI Taxonomy" id="111878"/>
    <lineage>
        <taxon>Eukaryota</taxon>
        <taxon>Metazoa</taxon>
        <taxon>Porifera</taxon>
        <taxon>Hexactinellida</taxon>
        <taxon>Hexasterophora</taxon>
        <taxon>Lyssacinosida</taxon>
        <taxon>Leucopsacidae</taxon>
        <taxon>Oopsacas</taxon>
    </lineage>
</organism>
<dbReference type="Gene3D" id="3.40.30.10">
    <property type="entry name" value="Glutaredoxin"/>
    <property type="match status" value="1"/>
</dbReference>
<dbReference type="InterPro" id="IPR036249">
    <property type="entry name" value="Thioredoxin-like_sf"/>
</dbReference>
<dbReference type="EC" id="2.5.1.18" evidence="3"/>
<dbReference type="SUPFAM" id="SSF52833">
    <property type="entry name" value="Thioredoxin-like"/>
    <property type="match status" value="1"/>
</dbReference>
<dbReference type="InterPro" id="IPR004045">
    <property type="entry name" value="Glutathione_S-Trfase_N"/>
</dbReference>
<protein>
    <recommendedName>
        <fullName evidence="3">glutathione transferase</fullName>
        <ecNumber evidence="3">2.5.1.18</ecNumber>
    </recommendedName>
</protein>
<accession>A0AAV7JXP1</accession>
<dbReference type="Gene3D" id="1.20.1050.10">
    <property type="match status" value="1"/>
</dbReference>
<evidence type="ECO:0000256" key="1">
    <source>
        <dbReference type="ARBA" id="ARBA00003701"/>
    </source>
</evidence>
<dbReference type="SFLD" id="SFLDG00363">
    <property type="entry name" value="AMPS_(cytGST):_Alpha-__Mu-__Pi"/>
    <property type="match status" value="1"/>
</dbReference>
<dbReference type="FunFam" id="3.40.30.10:FF:000019">
    <property type="entry name" value="Glutathione S-transferase Mu"/>
    <property type="match status" value="1"/>
</dbReference>